<protein>
    <submittedName>
        <fullName evidence="4">Zinc ribbon domain-containing protein</fullName>
    </submittedName>
</protein>
<dbReference type="RefSeq" id="WP_182595717.1">
    <property type="nucleotide sequence ID" value="NZ_JACIVA010000039.1"/>
</dbReference>
<dbReference type="AlphaFoldDB" id="A0A7W3UK20"/>
<keyword evidence="2" id="KW-0472">Membrane</keyword>
<reference evidence="4 5" key="1">
    <citation type="submission" date="2020-07" db="EMBL/GenBank/DDBJ databases">
        <title>Description of Limosilactobacillus balticus sp. nov., Limosilactobacillus agrestis sp. nov., Limosilactobacillus albertensis sp. nov., Limosilactobacillus rudii sp. nov., Limosilactobacillus fastidiosus sp. nov., five novel Limosilactobacillus species isolated from the vertebrate gastrointestinal tract, and proposal of 6 subspecies of Limosilactobacillus reuteri adapted to the gastrointestinal tract of specific vertebrate hosts.</title>
        <authorList>
            <person name="Li F."/>
            <person name="Cheng C."/>
            <person name="Zheng J."/>
            <person name="Quevedo R.M."/>
            <person name="Li J."/>
            <person name="Roos S."/>
            <person name="Gaenzle M.G."/>
            <person name="Walter J."/>
        </authorList>
    </citation>
    <scope>NUCLEOTIDE SEQUENCE [LARGE SCALE GENOMIC DNA]</scope>
    <source>
        <strain evidence="4 5">STM2_1</strain>
    </source>
</reference>
<dbReference type="EMBL" id="JACIVA010000039">
    <property type="protein sequence ID" value="MBB1097002.1"/>
    <property type="molecule type" value="Genomic_DNA"/>
</dbReference>
<keyword evidence="2" id="KW-1133">Transmembrane helix</keyword>
<evidence type="ECO:0000256" key="2">
    <source>
        <dbReference type="SAM" id="Phobius"/>
    </source>
</evidence>
<evidence type="ECO:0000259" key="3">
    <source>
        <dbReference type="Pfam" id="PF13240"/>
    </source>
</evidence>
<dbReference type="Pfam" id="PF13240">
    <property type="entry name" value="Zn_Ribbon_1"/>
    <property type="match status" value="1"/>
</dbReference>
<sequence length="245" mass="27389">MNKKYCPNCGKQQPQNAKFCSNCGYDFRELMQRRSVKKRSRNRQNKIALLILLLGVLSLVIVLITSQRGNHYKSHELATTSSAVNSSMSSTTEDDSEQSTTEAGNQTNILPANIGPRVSAAAITYYAVKNSDATWGDFFGLDTNKGITVRLSTDEELLSKLTDRGQGMAYEVFNYHGVTSNDNTSFIYTIDKNDNINIYYLSPRSNADTYEPTVTISRSEIISYLNNHHYANNVKALGEKVVIEK</sequence>
<dbReference type="Proteomes" id="UP000517106">
    <property type="component" value="Unassembled WGS sequence"/>
</dbReference>
<feature type="domain" description="Zinc-ribbon" evidence="3">
    <location>
        <begin position="5"/>
        <end position="25"/>
    </location>
</feature>
<evidence type="ECO:0000256" key="1">
    <source>
        <dbReference type="SAM" id="MobiDB-lite"/>
    </source>
</evidence>
<dbReference type="InterPro" id="IPR026870">
    <property type="entry name" value="Zinc_ribbon_dom"/>
</dbReference>
<gene>
    <name evidence="4" type="ORF">H5S09_03425</name>
</gene>
<evidence type="ECO:0000313" key="4">
    <source>
        <dbReference type="EMBL" id="MBB1097002.1"/>
    </source>
</evidence>
<feature type="region of interest" description="Disordered" evidence="1">
    <location>
        <begin position="80"/>
        <end position="110"/>
    </location>
</feature>
<keyword evidence="2" id="KW-0812">Transmembrane</keyword>
<feature type="transmembrane region" description="Helical" evidence="2">
    <location>
        <begin position="47"/>
        <end position="65"/>
    </location>
</feature>
<feature type="compositionally biased region" description="Low complexity" evidence="1">
    <location>
        <begin position="80"/>
        <end position="91"/>
    </location>
</feature>
<accession>A0A7W3UK20</accession>
<comment type="caution">
    <text evidence="4">The sequence shown here is derived from an EMBL/GenBank/DDBJ whole genome shotgun (WGS) entry which is preliminary data.</text>
</comment>
<keyword evidence="5" id="KW-1185">Reference proteome</keyword>
<organism evidence="4 5">
    <name type="scientific">Limosilactobacillus rudii</name>
    <dbReference type="NCBI Taxonomy" id="2759755"/>
    <lineage>
        <taxon>Bacteria</taxon>
        <taxon>Bacillati</taxon>
        <taxon>Bacillota</taxon>
        <taxon>Bacilli</taxon>
        <taxon>Lactobacillales</taxon>
        <taxon>Lactobacillaceae</taxon>
        <taxon>Limosilactobacillus</taxon>
    </lineage>
</organism>
<name>A0A7W3UK20_9LACO</name>
<evidence type="ECO:0000313" key="5">
    <source>
        <dbReference type="Proteomes" id="UP000517106"/>
    </source>
</evidence>
<proteinExistence type="predicted"/>